<reference evidence="3" key="1">
    <citation type="submission" date="2022-07" db="EMBL/GenBank/DDBJ databases">
        <title>Genome analysis of Parmales, a sister group of diatoms, reveals the evolutionary specialization of diatoms from phago-mixotrophs to photoautotrophs.</title>
        <authorList>
            <person name="Ban H."/>
            <person name="Sato S."/>
            <person name="Yoshikawa S."/>
            <person name="Kazumasa Y."/>
            <person name="Nakamura Y."/>
            <person name="Ichinomiya M."/>
            <person name="Saitoh K."/>
            <person name="Sato N."/>
            <person name="Blanc-Mathieu R."/>
            <person name="Endo H."/>
            <person name="Kuwata A."/>
            <person name="Ogata H."/>
        </authorList>
    </citation>
    <scope>NUCLEOTIDE SEQUENCE</scope>
</reference>
<dbReference type="GO" id="GO:0046422">
    <property type="term" value="F:violaxanthin de-epoxidase activity"/>
    <property type="evidence" value="ECO:0007669"/>
    <property type="project" value="InterPro"/>
</dbReference>
<evidence type="ECO:0000256" key="1">
    <source>
        <dbReference type="ARBA" id="ARBA00022837"/>
    </source>
</evidence>
<dbReference type="InterPro" id="IPR002048">
    <property type="entry name" value="EF_hand_dom"/>
</dbReference>
<evidence type="ECO:0000313" key="3">
    <source>
        <dbReference type="EMBL" id="GMH51041.1"/>
    </source>
</evidence>
<keyword evidence="1" id="KW-0106">Calcium</keyword>
<dbReference type="InterPro" id="IPR012674">
    <property type="entry name" value="Calycin"/>
</dbReference>
<dbReference type="Pfam" id="PF13499">
    <property type="entry name" value="EF-hand_7"/>
    <property type="match status" value="1"/>
</dbReference>
<gene>
    <name evidence="3" type="ORF">TrRE_jg5380</name>
</gene>
<dbReference type="GO" id="GO:0010028">
    <property type="term" value="P:xanthophyll cycle"/>
    <property type="evidence" value="ECO:0007669"/>
    <property type="project" value="InterPro"/>
</dbReference>
<feature type="domain" description="EF-hand" evidence="2">
    <location>
        <begin position="287"/>
        <end position="322"/>
    </location>
</feature>
<protein>
    <recommendedName>
        <fullName evidence="2">EF-hand domain-containing protein</fullName>
    </recommendedName>
</protein>
<sequence length="387" mass="43960">MNPPAFASDGKAIGLCLLKSCRLPLLKCITNPNCLANVVCINTCNGSPDETGCQIKCGDIFENSVVGEFNKCAVSDKTCVPQRQDDGSYPVPEDGKLVKEFPTSFFNGKLYITAGQNKLFDVFPCQVHFFTETEKGKFYGKLNWRIEEPDGEEFNREAVQEFIQDKDLPGHMINHDNEYLHYKDDWYILDYSVDDGSTPPFVLVYYRGSNDAWDGYGGAFVYTREKSFPESLRPRLREAAAKVGMDFDKEFTITDNSCRKQSDEDRLILSSRGKAGGKSKKFELTEEQKQEIREAFDLFDTDGSGTIDAKELKVAMRALGFEPKKEEIKKMISDIDKDGSGTIDFTEFLEMMTSKMSEKDSREEILKAFRLFDDDETGKISFRNLKR</sequence>
<dbReference type="InterPro" id="IPR044682">
    <property type="entry name" value="VDE"/>
</dbReference>
<dbReference type="PANTHER" id="PTHR33970:SF1">
    <property type="entry name" value="VIOLAXANTHIN DE-EPOXIDASE, CHLOROPLASTIC"/>
    <property type="match status" value="1"/>
</dbReference>
<name>A0A9W6ZF75_9STRA</name>
<dbReference type="OrthoDB" id="10258187at2759"/>
<accession>A0A9W6ZF75</accession>
<dbReference type="GO" id="GO:0005509">
    <property type="term" value="F:calcium ion binding"/>
    <property type="evidence" value="ECO:0007669"/>
    <property type="project" value="InterPro"/>
</dbReference>
<dbReference type="EMBL" id="BRXZ01001966">
    <property type="protein sequence ID" value="GMH51041.1"/>
    <property type="molecule type" value="Genomic_DNA"/>
</dbReference>
<dbReference type="SMART" id="SM00054">
    <property type="entry name" value="EFh"/>
    <property type="match status" value="3"/>
</dbReference>
<comment type="caution">
    <text evidence="3">The sequence shown here is derived from an EMBL/GenBank/DDBJ whole genome shotgun (WGS) entry which is preliminary data.</text>
</comment>
<dbReference type="InterPro" id="IPR010788">
    <property type="entry name" value="VDE_dom"/>
</dbReference>
<dbReference type="PANTHER" id="PTHR33970">
    <property type="entry name" value="VIOLAXANTHIN DE-EPOXIDASE, CHLOROPLASTIC-RELATED"/>
    <property type="match status" value="1"/>
</dbReference>
<dbReference type="InterPro" id="IPR011992">
    <property type="entry name" value="EF-hand-dom_pair"/>
</dbReference>
<proteinExistence type="predicted"/>
<feature type="domain" description="EF-hand" evidence="2">
    <location>
        <begin position="323"/>
        <end position="358"/>
    </location>
</feature>
<feature type="domain" description="EF-hand" evidence="2">
    <location>
        <begin position="360"/>
        <end position="387"/>
    </location>
</feature>
<dbReference type="Gene3D" id="2.40.128.20">
    <property type="match status" value="1"/>
</dbReference>
<dbReference type="PROSITE" id="PS50222">
    <property type="entry name" value="EF_HAND_2"/>
    <property type="match status" value="3"/>
</dbReference>
<organism evidence="3 4">
    <name type="scientific">Triparma retinervis</name>
    <dbReference type="NCBI Taxonomy" id="2557542"/>
    <lineage>
        <taxon>Eukaryota</taxon>
        <taxon>Sar</taxon>
        <taxon>Stramenopiles</taxon>
        <taxon>Ochrophyta</taxon>
        <taxon>Bolidophyceae</taxon>
        <taxon>Parmales</taxon>
        <taxon>Triparmaceae</taxon>
        <taxon>Triparma</taxon>
    </lineage>
</organism>
<dbReference type="SUPFAM" id="SSF50814">
    <property type="entry name" value="Lipocalins"/>
    <property type="match status" value="1"/>
</dbReference>
<dbReference type="Gene3D" id="1.10.238.10">
    <property type="entry name" value="EF-hand"/>
    <property type="match status" value="2"/>
</dbReference>
<dbReference type="InterPro" id="IPR018247">
    <property type="entry name" value="EF_Hand_1_Ca_BS"/>
</dbReference>
<dbReference type="PROSITE" id="PS00018">
    <property type="entry name" value="EF_HAND_1"/>
    <property type="match status" value="2"/>
</dbReference>
<dbReference type="AlphaFoldDB" id="A0A9W6ZF75"/>
<dbReference type="Pfam" id="PF07137">
    <property type="entry name" value="VDE"/>
    <property type="match status" value="1"/>
</dbReference>
<dbReference type="FunFam" id="1.10.238.10:FF:000070">
    <property type="entry name" value="Centrin-1"/>
    <property type="match status" value="1"/>
</dbReference>
<evidence type="ECO:0000313" key="4">
    <source>
        <dbReference type="Proteomes" id="UP001165082"/>
    </source>
</evidence>
<feature type="non-terminal residue" evidence="3">
    <location>
        <position position="387"/>
    </location>
</feature>
<evidence type="ECO:0000259" key="2">
    <source>
        <dbReference type="PROSITE" id="PS50222"/>
    </source>
</evidence>
<dbReference type="SUPFAM" id="SSF47473">
    <property type="entry name" value="EF-hand"/>
    <property type="match status" value="1"/>
</dbReference>
<keyword evidence="4" id="KW-1185">Reference proteome</keyword>
<dbReference type="Proteomes" id="UP001165082">
    <property type="component" value="Unassembled WGS sequence"/>
</dbReference>
<dbReference type="CDD" id="cd00051">
    <property type="entry name" value="EFh"/>
    <property type="match status" value="2"/>
</dbReference>